<proteinExistence type="evidence at transcript level"/>
<feature type="compositionally biased region" description="Basic and acidic residues" evidence="2">
    <location>
        <begin position="405"/>
        <end position="417"/>
    </location>
</feature>
<dbReference type="PANTHER" id="PTHR16487:SF0">
    <property type="entry name" value="PROTEIN PHOSPHATASE 4 REGULATORY SUBUNIT 2-RELATED"/>
    <property type="match status" value="1"/>
</dbReference>
<dbReference type="GO" id="GO:0030289">
    <property type="term" value="C:protein phosphatase 4 complex"/>
    <property type="evidence" value="ECO:0007669"/>
    <property type="project" value="InterPro"/>
</dbReference>
<comment type="similarity">
    <text evidence="1">Belongs to the PPP4R2 family.</text>
</comment>
<reference evidence="3" key="1">
    <citation type="submission" date="2018-08" db="EMBL/GenBank/DDBJ databases">
        <authorList>
            <person name="Cornetti L."/>
        </authorList>
    </citation>
    <scope>NUCLEOTIDE SEQUENCE</scope>
    <source>
        <strain evidence="3">ZW-BAR-1</strain>
    </source>
</reference>
<protein>
    <submittedName>
        <fullName evidence="3">EOG090X0BWU</fullName>
    </submittedName>
</protein>
<dbReference type="GO" id="GO:0019888">
    <property type="term" value="F:protein phosphatase regulator activity"/>
    <property type="evidence" value="ECO:0007669"/>
    <property type="project" value="InterPro"/>
</dbReference>
<feature type="region of interest" description="Disordered" evidence="2">
    <location>
        <begin position="466"/>
        <end position="488"/>
    </location>
</feature>
<gene>
    <name evidence="3" type="primary">EOG090X0BWU</name>
</gene>
<feature type="compositionally biased region" description="Polar residues" evidence="2">
    <location>
        <begin position="379"/>
        <end position="400"/>
    </location>
</feature>
<dbReference type="EMBL" id="LR004782">
    <property type="protein sequence ID" value="SVE74401.1"/>
    <property type="molecule type" value="mRNA"/>
</dbReference>
<feature type="compositionally biased region" description="Low complexity" evidence="2">
    <location>
        <begin position="217"/>
        <end position="231"/>
    </location>
</feature>
<dbReference type="InterPro" id="IPR015267">
    <property type="entry name" value="PPP4R2"/>
</dbReference>
<feature type="region of interest" description="Disordered" evidence="2">
    <location>
        <begin position="201"/>
        <end position="305"/>
    </location>
</feature>
<evidence type="ECO:0000256" key="2">
    <source>
        <dbReference type="SAM" id="MobiDB-lite"/>
    </source>
</evidence>
<dbReference type="GO" id="GO:0005737">
    <property type="term" value="C:cytoplasm"/>
    <property type="evidence" value="ECO:0007669"/>
    <property type="project" value="TreeGrafter"/>
</dbReference>
<sequence length="488" mass="53188">MTNDGRFGGSEEENSNSAVSGSGWKFHYIVVALQFVTCDKNESILDALNDYDKQKTPEIPKTLEEYINHLAKTGETLFPWPKIRAVLRHKLELVIANFKEVCPTENLPPCPNVEPFNFEIVRDKILQQFDSFTCAPFTIQRLCELLCAPRKHYKRTDKFMRGIEKNLLVVTTVDPEQRKRSESVSSSQTLVNGVVDVSIGSSRPPVNFGAKNDSRPVSAASDAASVSDADSGISDTEDEEKPADKQAVLPSVAGTNQDSKETTNGAADVNQETKPSSVADTTSPVPTESQDPTVTMTCEESPTVQVSEDVVVTIVAPTETEKVETALTAPSEDESAKSIDVESVGSEEKTVEMDQEELLTTHATVAKEKGARIAAESPQKPQESDITATETRQPSPSVETLETPISDKKRPLEKSVGGEEDDGEHSPDAKQPRIFSPDKVIEDHPVPEKIDEVDTQVAAEEQIAMTTSQETTEQVAETDALVPTAESQ</sequence>
<organism evidence="3">
    <name type="scientific">Daphnia barbata</name>
    <dbReference type="NCBI Taxonomy" id="414587"/>
    <lineage>
        <taxon>Eukaryota</taxon>
        <taxon>Metazoa</taxon>
        <taxon>Ecdysozoa</taxon>
        <taxon>Arthropoda</taxon>
        <taxon>Crustacea</taxon>
        <taxon>Branchiopoda</taxon>
        <taxon>Diplostraca</taxon>
        <taxon>Cladocera</taxon>
        <taxon>Anomopoda</taxon>
        <taxon>Daphniidae</taxon>
        <taxon>Daphnia</taxon>
    </lineage>
</organism>
<evidence type="ECO:0000313" key="3">
    <source>
        <dbReference type="EMBL" id="SVE74401.1"/>
    </source>
</evidence>
<name>A0A4Y7LZR5_9CRUS</name>
<feature type="compositionally biased region" description="Polar residues" evidence="2">
    <location>
        <begin position="466"/>
        <end position="475"/>
    </location>
</feature>
<dbReference type="AlphaFoldDB" id="A0A4Y7LZR5"/>
<feature type="compositionally biased region" description="Basic and acidic residues" evidence="2">
    <location>
        <begin position="334"/>
        <end position="352"/>
    </location>
</feature>
<feature type="compositionally biased region" description="Polar residues" evidence="2">
    <location>
        <begin position="253"/>
        <end position="305"/>
    </location>
</feature>
<dbReference type="GO" id="GO:0005634">
    <property type="term" value="C:nucleus"/>
    <property type="evidence" value="ECO:0007669"/>
    <property type="project" value="TreeGrafter"/>
</dbReference>
<dbReference type="Pfam" id="PF09184">
    <property type="entry name" value="PPP4R2"/>
    <property type="match status" value="1"/>
</dbReference>
<dbReference type="PANTHER" id="PTHR16487">
    <property type="entry name" value="PPP4R2-RELATED PROTEIN"/>
    <property type="match status" value="1"/>
</dbReference>
<accession>A0A4Y7LZR5</accession>
<evidence type="ECO:0000256" key="1">
    <source>
        <dbReference type="ARBA" id="ARBA00009207"/>
    </source>
</evidence>
<feature type="region of interest" description="Disordered" evidence="2">
    <location>
        <begin position="317"/>
        <end position="447"/>
    </location>
</feature>